<dbReference type="InterPro" id="IPR052594">
    <property type="entry name" value="J_domain-containing_protein"/>
</dbReference>
<dbReference type="Gene3D" id="1.10.287.110">
    <property type="entry name" value="DnaJ domain"/>
    <property type="match status" value="1"/>
</dbReference>
<dbReference type="PRINTS" id="PR00625">
    <property type="entry name" value="JDOMAIN"/>
</dbReference>
<dbReference type="OrthoDB" id="110024at2759"/>
<evidence type="ECO:0000313" key="5">
    <source>
        <dbReference type="Proteomes" id="UP001152747"/>
    </source>
</evidence>
<name>A0A9P1I9C4_9PELO</name>
<dbReference type="InterPro" id="IPR001623">
    <property type="entry name" value="DnaJ_domain"/>
</dbReference>
<dbReference type="PROSITE" id="PS50076">
    <property type="entry name" value="DNAJ_2"/>
    <property type="match status" value="1"/>
</dbReference>
<dbReference type="Pfam" id="PF23302">
    <property type="entry name" value="HTH_DNAJC9"/>
    <property type="match status" value="1"/>
</dbReference>
<reference evidence="4" key="1">
    <citation type="submission" date="2022-11" db="EMBL/GenBank/DDBJ databases">
        <authorList>
            <person name="Kikuchi T."/>
        </authorList>
    </citation>
    <scope>NUCLEOTIDE SEQUENCE</scope>
    <source>
        <strain evidence="4">PS1010</strain>
    </source>
</reference>
<dbReference type="SUPFAM" id="SSF46565">
    <property type="entry name" value="Chaperone J-domain"/>
    <property type="match status" value="1"/>
</dbReference>
<dbReference type="GO" id="GO:0005737">
    <property type="term" value="C:cytoplasm"/>
    <property type="evidence" value="ECO:0007669"/>
    <property type="project" value="TreeGrafter"/>
</dbReference>
<evidence type="ECO:0000256" key="2">
    <source>
        <dbReference type="SAM" id="Coils"/>
    </source>
</evidence>
<dbReference type="CDD" id="cd06257">
    <property type="entry name" value="DnaJ"/>
    <property type="match status" value="1"/>
</dbReference>
<evidence type="ECO:0000259" key="3">
    <source>
        <dbReference type="PROSITE" id="PS50076"/>
    </source>
</evidence>
<sequence length="248" mass="29122">MMKIMFVDDCETHFNTKCLYGVLGVEKTCTNSELKKAYYKQSMRWHPDKSSLEQENKELYTIKFQILNKTYTILSDKEKRAIYDETGKIADENEETTQEEMMEAWRKVFKKVTKEDIDNYMREFEGSAEQKRELIEKYEEFDGDFEKIQEYVLGENLKEILDELIANGELKATKKYKSSTSLKKQKSRKLRAEKEAEEAEKVLREMEASSSSSLESMILARNAKRGAQMDSFFDSLAEKYAPKKSKKK</sequence>
<gene>
    <name evidence="4" type="ORF">CAMP_LOCUS3280</name>
</gene>
<comment type="caution">
    <text evidence="4">The sequence shown here is derived from an EMBL/GenBank/DDBJ whole genome shotgun (WGS) entry which is preliminary data.</text>
</comment>
<dbReference type="PANTHER" id="PTHR44144">
    <property type="entry name" value="DNAJ HOMOLOG SUBFAMILY C MEMBER 9"/>
    <property type="match status" value="1"/>
</dbReference>
<protein>
    <recommendedName>
        <fullName evidence="3">J domain-containing protein</fullName>
    </recommendedName>
</protein>
<dbReference type="GO" id="GO:0031072">
    <property type="term" value="F:heat shock protein binding"/>
    <property type="evidence" value="ECO:0007669"/>
    <property type="project" value="TreeGrafter"/>
</dbReference>
<dbReference type="InterPro" id="IPR036869">
    <property type="entry name" value="J_dom_sf"/>
</dbReference>
<feature type="domain" description="J" evidence="3">
    <location>
        <begin position="18"/>
        <end position="87"/>
    </location>
</feature>
<keyword evidence="2" id="KW-0175">Coiled coil</keyword>
<dbReference type="EMBL" id="CANHGI010000002">
    <property type="protein sequence ID" value="CAI5440643.1"/>
    <property type="molecule type" value="Genomic_DNA"/>
</dbReference>
<accession>A0A9P1I9C4</accession>
<keyword evidence="5" id="KW-1185">Reference proteome</keyword>
<evidence type="ECO:0000313" key="4">
    <source>
        <dbReference type="EMBL" id="CAI5440643.1"/>
    </source>
</evidence>
<feature type="coiled-coil region" evidence="2">
    <location>
        <begin position="182"/>
        <end position="209"/>
    </location>
</feature>
<dbReference type="GO" id="GO:0005634">
    <property type="term" value="C:nucleus"/>
    <property type="evidence" value="ECO:0007669"/>
    <property type="project" value="TreeGrafter"/>
</dbReference>
<dbReference type="Pfam" id="PF00226">
    <property type="entry name" value="DnaJ"/>
    <property type="match status" value="1"/>
</dbReference>
<dbReference type="PANTHER" id="PTHR44144:SF1">
    <property type="entry name" value="DNAJ HOMOLOG SUBFAMILY C MEMBER 9"/>
    <property type="match status" value="1"/>
</dbReference>
<organism evidence="4 5">
    <name type="scientific">Caenorhabditis angaria</name>
    <dbReference type="NCBI Taxonomy" id="860376"/>
    <lineage>
        <taxon>Eukaryota</taxon>
        <taxon>Metazoa</taxon>
        <taxon>Ecdysozoa</taxon>
        <taxon>Nematoda</taxon>
        <taxon>Chromadorea</taxon>
        <taxon>Rhabditida</taxon>
        <taxon>Rhabditina</taxon>
        <taxon>Rhabditomorpha</taxon>
        <taxon>Rhabditoidea</taxon>
        <taxon>Rhabditidae</taxon>
        <taxon>Peloderinae</taxon>
        <taxon>Caenorhabditis</taxon>
    </lineage>
</organism>
<keyword evidence="1" id="KW-0597">Phosphoprotein</keyword>
<evidence type="ECO:0000256" key="1">
    <source>
        <dbReference type="ARBA" id="ARBA00022553"/>
    </source>
</evidence>
<dbReference type="SMART" id="SM00271">
    <property type="entry name" value="DnaJ"/>
    <property type="match status" value="1"/>
</dbReference>
<dbReference type="InterPro" id="IPR056453">
    <property type="entry name" value="HTH_DNAJC9"/>
</dbReference>
<dbReference type="FunFam" id="1.10.287.110:FF:000035">
    <property type="entry name" value="DnaJ homolog subfamily C member 9"/>
    <property type="match status" value="1"/>
</dbReference>
<proteinExistence type="predicted"/>
<dbReference type="AlphaFoldDB" id="A0A9P1I9C4"/>
<dbReference type="Proteomes" id="UP001152747">
    <property type="component" value="Unassembled WGS sequence"/>
</dbReference>